<reference evidence="1" key="1">
    <citation type="journal article" date="2014" name="Nat. Commun.">
        <title>The tobacco genome sequence and its comparison with those of tomato and potato.</title>
        <authorList>
            <person name="Sierro N."/>
            <person name="Battey J.N."/>
            <person name="Ouadi S."/>
            <person name="Bakaher N."/>
            <person name="Bovet L."/>
            <person name="Willig A."/>
            <person name="Goepfert S."/>
            <person name="Peitsch M.C."/>
            <person name="Ivanov N.V."/>
        </authorList>
    </citation>
    <scope>NUCLEOTIDE SEQUENCE [LARGE SCALE GENOMIC DNA]</scope>
</reference>
<organism evidence="1 2">
    <name type="scientific">Nicotiana tabacum</name>
    <name type="common">Common tobacco</name>
    <dbReference type="NCBI Taxonomy" id="4097"/>
    <lineage>
        <taxon>Eukaryota</taxon>
        <taxon>Viridiplantae</taxon>
        <taxon>Streptophyta</taxon>
        <taxon>Embryophyta</taxon>
        <taxon>Tracheophyta</taxon>
        <taxon>Spermatophyta</taxon>
        <taxon>Magnoliopsida</taxon>
        <taxon>eudicotyledons</taxon>
        <taxon>Gunneridae</taxon>
        <taxon>Pentapetalae</taxon>
        <taxon>asterids</taxon>
        <taxon>lamiids</taxon>
        <taxon>Solanales</taxon>
        <taxon>Solanaceae</taxon>
        <taxon>Nicotianoideae</taxon>
        <taxon>Nicotianeae</taxon>
        <taxon>Nicotiana</taxon>
    </lineage>
</organism>
<keyword evidence="1" id="KW-1185">Reference proteome</keyword>
<dbReference type="Proteomes" id="UP000790787">
    <property type="component" value="Chromosome 18"/>
</dbReference>
<gene>
    <name evidence="2" type="primary">LOC142172564</name>
</gene>
<evidence type="ECO:0000313" key="1">
    <source>
        <dbReference type="Proteomes" id="UP000790787"/>
    </source>
</evidence>
<name>A0AC58T502_TOBAC</name>
<proteinExistence type="predicted"/>
<dbReference type="RefSeq" id="XP_075092313.1">
    <property type="nucleotide sequence ID" value="XM_075236212.1"/>
</dbReference>
<reference evidence="2" key="2">
    <citation type="submission" date="2025-08" db="UniProtKB">
        <authorList>
            <consortium name="RefSeq"/>
        </authorList>
    </citation>
    <scope>IDENTIFICATION</scope>
    <source>
        <tissue evidence="2">Leaf</tissue>
    </source>
</reference>
<protein>
    <submittedName>
        <fullName evidence="2">Uncharacterized protein LOC142172564</fullName>
    </submittedName>
</protein>
<sequence length="395" mass="45833">MCDANDYTIGAVLGQRKDKLMHPIYYASRMLSDAQLKYTVMEKEILAVVFAFDKFRSYLIGSKVIVYTDHATLKYLIEKKESTTRLICWVLLLQEFDLEIRDRKDTENQVADHLSRLEGAEKSVEVEEILETFTDEQLLAASLEDAPWIPRAIISDGGTHFCNRACEKLLAKYDVRHKVATPYHPQTSGQVEVSNREIKSVLTNAVNATRTDWAKKLDDALWAYRTAFKTPICMSPYKLVFRKACHLPVELEHRAWWALKQLNMDPEAAGQNRLTELHELEEFRYQAFENIRLYKERMKKMHDKHIVDINFKPGDKVLLYNSRLRLFSSKLKSQWSGSFRVVQMFASGAVEIESEDGTNKFSVNGQRLKHYFGIAEEKRNTTVINLKETQYANEE</sequence>
<accession>A0AC58T502</accession>
<evidence type="ECO:0000313" key="2">
    <source>
        <dbReference type="RefSeq" id="XP_075092313.1"/>
    </source>
</evidence>